<dbReference type="OMA" id="APKKGWE"/>
<evidence type="ECO:0000256" key="1">
    <source>
        <dbReference type="SAM" id="Coils"/>
    </source>
</evidence>
<dbReference type="AlphaFoldDB" id="A0A8C5LEX5"/>
<reference evidence="3" key="1">
    <citation type="submission" date="2025-08" db="UniProtKB">
        <authorList>
            <consortium name="Ensembl"/>
        </authorList>
    </citation>
    <scope>IDENTIFICATION</scope>
</reference>
<keyword evidence="4" id="KW-1185">Reference proteome</keyword>
<organism evidence="3 4">
    <name type="scientific">Jaculus jaculus</name>
    <name type="common">Lesser Egyptian jerboa</name>
    <dbReference type="NCBI Taxonomy" id="51337"/>
    <lineage>
        <taxon>Eukaryota</taxon>
        <taxon>Metazoa</taxon>
        <taxon>Chordata</taxon>
        <taxon>Craniata</taxon>
        <taxon>Vertebrata</taxon>
        <taxon>Euteleostomi</taxon>
        <taxon>Mammalia</taxon>
        <taxon>Eutheria</taxon>
        <taxon>Euarchontoglires</taxon>
        <taxon>Glires</taxon>
        <taxon>Rodentia</taxon>
        <taxon>Myomorpha</taxon>
        <taxon>Dipodoidea</taxon>
        <taxon>Dipodidae</taxon>
        <taxon>Dipodinae</taxon>
        <taxon>Jaculus</taxon>
    </lineage>
</organism>
<gene>
    <name evidence="3" type="primary">Stmnd1</name>
</gene>
<dbReference type="Proteomes" id="UP000694385">
    <property type="component" value="Unassembled WGS sequence"/>
</dbReference>
<dbReference type="GO" id="GO:0031110">
    <property type="term" value="P:regulation of microtubule polymerization or depolymerization"/>
    <property type="evidence" value="ECO:0007669"/>
    <property type="project" value="InterPro"/>
</dbReference>
<dbReference type="GeneTree" id="ENSGT01030000234597"/>
<dbReference type="Ensembl" id="ENSJJAT00000029652.1">
    <property type="protein sequence ID" value="ENSJJAP00000023080.1"/>
    <property type="gene ID" value="ENSJJAG00000022952.1"/>
</dbReference>
<dbReference type="PANTHER" id="PTHR10104">
    <property type="entry name" value="STATHMIN"/>
    <property type="match status" value="1"/>
</dbReference>
<keyword evidence="1" id="KW-0175">Coiled coil</keyword>
<feature type="region of interest" description="Disordered" evidence="2">
    <location>
        <begin position="1"/>
        <end position="107"/>
    </location>
</feature>
<accession>A0A8C5LEX5</accession>
<feature type="compositionally biased region" description="Polar residues" evidence="2">
    <location>
        <begin position="46"/>
        <end position="64"/>
    </location>
</feature>
<dbReference type="Pfam" id="PF00836">
    <property type="entry name" value="Stathmin"/>
    <property type="match status" value="1"/>
</dbReference>
<proteinExistence type="predicted"/>
<protein>
    <submittedName>
        <fullName evidence="3">Stathmin domain containing 1</fullName>
    </submittedName>
</protein>
<evidence type="ECO:0000256" key="2">
    <source>
        <dbReference type="SAM" id="MobiDB-lite"/>
    </source>
</evidence>
<dbReference type="PROSITE" id="PS51663">
    <property type="entry name" value="STATHMIN_3"/>
    <property type="match status" value="1"/>
</dbReference>
<feature type="compositionally biased region" description="Basic and acidic residues" evidence="2">
    <location>
        <begin position="234"/>
        <end position="251"/>
    </location>
</feature>
<evidence type="ECO:0000313" key="4">
    <source>
        <dbReference type="Proteomes" id="UP000694385"/>
    </source>
</evidence>
<dbReference type="InterPro" id="IPR000956">
    <property type="entry name" value="Stathmin_fam"/>
</dbReference>
<dbReference type="PANTHER" id="PTHR10104:SF20">
    <property type="entry name" value="STATHMIN DOMAIN-CONTAINING PROTEIN 1"/>
    <property type="match status" value="1"/>
</dbReference>
<sequence length="276" mass="30587">MGCGPSRRAPDRGGGRAPRTGWEDPPKAGVRVTPSGENCHLETEASWPQATVNNAESLNQQAQMGSLPGTIPEHSPSPSQRNGIVNSDPVTNGFTSKPQLLENRERQKSSAILEELVIQGIIQSRSTVFRNGESYDVMVDTTEKPLRKPPARLKKLKIKKEVKALTMKDIQEKMQAAEERRKVTAKEAIRKRLRNDRLLPTAQDSDLADLGRAKTLLPKELLAVRSTADQSHPQAEEQRKREKSDSDVAALRRTENYAGLGVVESDMSYNQEGDIF</sequence>
<feature type="region of interest" description="Disordered" evidence="2">
    <location>
        <begin position="224"/>
        <end position="251"/>
    </location>
</feature>
<feature type="compositionally biased region" description="Polar residues" evidence="2">
    <location>
        <begin position="76"/>
        <end position="98"/>
    </location>
</feature>
<reference evidence="3" key="2">
    <citation type="submission" date="2025-09" db="UniProtKB">
        <authorList>
            <consortium name="Ensembl"/>
        </authorList>
    </citation>
    <scope>IDENTIFICATION</scope>
</reference>
<feature type="coiled-coil region" evidence="1">
    <location>
        <begin position="160"/>
        <end position="187"/>
    </location>
</feature>
<evidence type="ECO:0000313" key="3">
    <source>
        <dbReference type="Ensembl" id="ENSJJAP00000023080.1"/>
    </source>
</evidence>
<name>A0A8C5LEX5_JACJA</name>